<feature type="signal peptide" evidence="1">
    <location>
        <begin position="1"/>
        <end position="24"/>
    </location>
</feature>
<evidence type="ECO:0000256" key="1">
    <source>
        <dbReference type="SAM" id="SignalP"/>
    </source>
</evidence>
<dbReference type="OrthoDB" id="9768630at2"/>
<dbReference type="InterPro" id="IPR050490">
    <property type="entry name" value="Bact_solute-bd_prot1"/>
</dbReference>
<accession>A0A1M4WJR7</accession>
<name>A0A1M4WJR7_9THEO</name>
<dbReference type="Pfam" id="PF01547">
    <property type="entry name" value="SBP_bac_1"/>
    <property type="match status" value="1"/>
</dbReference>
<feature type="chain" id="PRO_5039135144" evidence="1">
    <location>
        <begin position="25"/>
        <end position="970"/>
    </location>
</feature>
<dbReference type="Gene3D" id="2.60.120.260">
    <property type="entry name" value="Galactose-binding domain-like"/>
    <property type="match status" value="2"/>
</dbReference>
<dbReference type="RefSeq" id="WP_073341998.1">
    <property type="nucleotide sequence ID" value="NZ_FQVH01000006.1"/>
</dbReference>
<dbReference type="InterPro" id="IPR006059">
    <property type="entry name" value="SBP"/>
</dbReference>
<dbReference type="EMBL" id="FQVH01000006">
    <property type="protein sequence ID" value="SHE81437.1"/>
    <property type="molecule type" value="Genomic_DNA"/>
</dbReference>
<dbReference type="PANTHER" id="PTHR43649">
    <property type="entry name" value="ARABINOSE-BINDING PROTEIN-RELATED"/>
    <property type="match status" value="1"/>
</dbReference>
<organism evidence="2 3">
    <name type="scientific">Caldanaerobius fijiensis DSM 17918</name>
    <dbReference type="NCBI Taxonomy" id="1121256"/>
    <lineage>
        <taxon>Bacteria</taxon>
        <taxon>Bacillati</taxon>
        <taxon>Bacillota</taxon>
        <taxon>Clostridia</taxon>
        <taxon>Thermoanaerobacterales</taxon>
        <taxon>Thermoanaerobacteraceae</taxon>
        <taxon>Caldanaerobius</taxon>
    </lineage>
</organism>
<keyword evidence="1" id="KW-0732">Signal</keyword>
<dbReference type="Proteomes" id="UP000184088">
    <property type="component" value="Unassembled WGS sequence"/>
</dbReference>
<dbReference type="PANTHER" id="PTHR43649:SF27">
    <property type="entry name" value="EXTRACELLULAR SOLUTE-BINDING PROTEIN FAMILY 1"/>
    <property type="match status" value="1"/>
</dbReference>
<evidence type="ECO:0000313" key="3">
    <source>
        <dbReference type="Proteomes" id="UP000184088"/>
    </source>
</evidence>
<dbReference type="STRING" id="1121256.SAMN02746089_00829"/>
<proteinExistence type="predicted"/>
<dbReference type="Gene3D" id="3.40.190.10">
    <property type="entry name" value="Periplasmic binding protein-like II"/>
    <property type="match status" value="1"/>
</dbReference>
<dbReference type="SUPFAM" id="SSF53850">
    <property type="entry name" value="Periplasmic binding protein-like II"/>
    <property type="match status" value="1"/>
</dbReference>
<keyword evidence="3" id="KW-1185">Reference proteome</keyword>
<protein>
    <submittedName>
        <fullName evidence="2">ABC-type glycerol-3-phosphate transport system, substrate-binding protein</fullName>
    </submittedName>
</protein>
<dbReference type="AlphaFoldDB" id="A0A1M4WJR7"/>
<reference evidence="2 3" key="1">
    <citation type="submission" date="2016-11" db="EMBL/GenBank/DDBJ databases">
        <authorList>
            <person name="Jaros S."/>
            <person name="Januszkiewicz K."/>
            <person name="Wedrychowicz H."/>
        </authorList>
    </citation>
    <scope>NUCLEOTIDE SEQUENCE [LARGE SCALE GENOMIC DNA]</scope>
    <source>
        <strain evidence="2 3">DSM 17918</strain>
    </source>
</reference>
<sequence length="970" mass="111056">MRKIGLIILIIAFAFNSVFTQAVKADTSDTGVPLREKNLKNNDMPKVDYDVKVANLPFYEQVLKGYQKGSYKDTDGIDIVLRPDEAKSSNGGSLPIKNDIGGNAKPALVWDDSVKWFEWTFDVPEDGLYQLYMRYYPLKGKRSPIVRKLIVDGVVPFQEALNVSFERLWVDKGKPVRDSNGDDIRPLQEEKTMWNYEGFSDSKGFYPEPFRLYFSKGKHTIRLEYVSEPVAIDSIEVKSPENIPSYDEVLNQYKAMGYKEVKDAEVKFQAEFPVLKSDPTIRAESNSDPSVEPAANGDFILNVFGDWNWRRGNQWAEWKFNVPQDGLYKISFKVGQWWGDGLPSYRQVAIDGKVPFKELEEYPFKYQRDWRMETLSDKNGKPYLFYLTKGEHTLRLTDKVGPMSEVVNAMSDLALRLSKMIREIIMVTGARPDPNFEYELDKKVPGLMDEFKDMSKDIEAQMKYITNISGQRPSVYYSFKSIKKSIDEMIRNPDLISRRLNDLNNAQTSFGQWMLDLQNEPLVIDYFIVSSPDKSIPTGRSNFLQKVGATWYNFLKSFYKDYNSVGSSTTTGKKTIKVWVAMGREWAEILRDMADNEFTPKTGIKVQINTFPAGQLNAGAVNVILLAINSGKAPDVAIGVDSQSPVEFAIRGATADLSKFPDFKDVAKWFVNGAFIPFEYRGGIYAIPCTQDFNVLFYRKDILSELKLGIPQTWDDIYSELPILQQHGMEFYYPPVLDPFLFQYGGDYYTEDYMRSALDTSEAYMAFKEWTELYTNFKIPMAANFFNRFRTGEMPLGVGGYNEYVMFTVAAPELTGRWGIAPFPGHRMPDATINRRTGSFGTTNIILQQSKNKREAWEFLKWWMSEDVQSRFGENVEAIVGVGARWNSANVAAFKSMPWKQEDLNVILEQWKQFKVQPVVLGGYFTGRYVGFAWNNVVLGGMKIRDALEDAVKQINKEMKAKQEEFSVKP</sequence>
<evidence type="ECO:0000313" key="2">
    <source>
        <dbReference type="EMBL" id="SHE81437.1"/>
    </source>
</evidence>
<gene>
    <name evidence="2" type="ORF">SAMN02746089_00829</name>
</gene>